<keyword evidence="3 8" id="KW-0949">S-adenosyl-L-methionine</keyword>
<dbReference type="InterPro" id="IPR006638">
    <property type="entry name" value="Elp3/MiaA/NifB-like_rSAM"/>
</dbReference>
<feature type="domain" description="Radical SAM core" evidence="9">
    <location>
        <begin position="64"/>
        <end position="278"/>
    </location>
</feature>
<name>A0ABX4YHV0_9LEPT</name>
<evidence type="ECO:0000259" key="9">
    <source>
        <dbReference type="PROSITE" id="PS51918"/>
    </source>
</evidence>
<comment type="subcellular location">
    <subcellularLocation>
        <location evidence="8">Cytoplasm</location>
    </subcellularLocation>
</comment>
<dbReference type="SUPFAM" id="SSF102114">
    <property type="entry name" value="Radical SAM enzymes"/>
    <property type="match status" value="1"/>
</dbReference>
<dbReference type="InterPro" id="IPR007197">
    <property type="entry name" value="rSAM"/>
</dbReference>
<keyword evidence="11" id="KW-1185">Reference proteome</keyword>
<dbReference type="PROSITE" id="PS51918">
    <property type="entry name" value="RADICAL_SAM"/>
    <property type="match status" value="1"/>
</dbReference>
<dbReference type="CDD" id="cd01335">
    <property type="entry name" value="Radical_SAM"/>
    <property type="match status" value="1"/>
</dbReference>
<dbReference type="EC" id="2.8.1.8" evidence="8"/>
<evidence type="ECO:0000313" key="11">
    <source>
        <dbReference type="Proteomes" id="UP000094669"/>
    </source>
</evidence>
<feature type="binding site" evidence="8">
    <location>
        <position position="57"/>
    </location>
    <ligand>
        <name>[4Fe-4S] cluster</name>
        <dbReference type="ChEBI" id="CHEBI:49883"/>
        <label>1</label>
    </ligand>
</feature>
<feature type="binding site" evidence="8">
    <location>
        <position position="63"/>
    </location>
    <ligand>
        <name>[4Fe-4S] cluster</name>
        <dbReference type="ChEBI" id="CHEBI:49883"/>
        <label>1</label>
    </ligand>
</feature>
<dbReference type="SFLD" id="SFLDS00029">
    <property type="entry name" value="Radical_SAM"/>
    <property type="match status" value="1"/>
</dbReference>
<evidence type="ECO:0000256" key="3">
    <source>
        <dbReference type="ARBA" id="ARBA00022691"/>
    </source>
</evidence>
<comment type="cofactor">
    <cofactor evidence="8">
        <name>[4Fe-4S] cluster</name>
        <dbReference type="ChEBI" id="CHEBI:49883"/>
    </cofactor>
    <text evidence="8">Binds 2 [4Fe-4S] clusters per subunit. One cluster is coordinated with 3 cysteines and an exchangeable S-adenosyl-L-methionine.</text>
</comment>
<dbReference type="InterPro" id="IPR003698">
    <property type="entry name" value="Lipoyl_synth"/>
</dbReference>
<feature type="binding site" evidence="8">
    <location>
        <position position="85"/>
    </location>
    <ligand>
        <name>[4Fe-4S] cluster</name>
        <dbReference type="ChEBI" id="CHEBI:49883"/>
        <label>2</label>
        <note>4Fe-4S-S-AdoMet</note>
    </ligand>
</feature>
<dbReference type="EMBL" id="MCRM02000010">
    <property type="protein sequence ID" value="PNV74848.1"/>
    <property type="molecule type" value="Genomic_DNA"/>
</dbReference>
<comment type="catalytic activity">
    <reaction evidence="7 8">
        <text>[[Fe-S] cluster scaffold protein carrying a second [4Fe-4S](2+) cluster] + N(6)-octanoyl-L-lysyl-[protein] + 2 oxidized [2Fe-2S]-[ferredoxin] + 2 S-adenosyl-L-methionine + 4 H(+) = [[Fe-S] cluster scaffold protein] + N(6)-[(R)-dihydrolipoyl]-L-lysyl-[protein] + 4 Fe(3+) + 2 hydrogen sulfide + 2 5'-deoxyadenosine + 2 L-methionine + 2 reduced [2Fe-2S]-[ferredoxin]</text>
        <dbReference type="Rhea" id="RHEA:16585"/>
        <dbReference type="Rhea" id="RHEA-COMP:9928"/>
        <dbReference type="Rhea" id="RHEA-COMP:10000"/>
        <dbReference type="Rhea" id="RHEA-COMP:10001"/>
        <dbReference type="Rhea" id="RHEA-COMP:10475"/>
        <dbReference type="Rhea" id="RHEA-COMP:14568"/>
        <dbReference type="Rhea" id="RHEA-COMP:14569"/>
        <dbReference type="ChEBI" id="CHEBI:15378"/>
        <dbReference type="ChEBI" id="CHEBI:17319"/>
        <dbReference type="ChEBI" id="CHEBI:29034"/>
        <dbReference type="ChEBI" id="CHEBI:29919"/>
        <dbReference type="ChEBI" id="CHEBI:33722"/>
        <dbReference type="ChEBI" id="CHEBI:33737"/>
        <dbReference type="ChEBI" id="CHEBI:33738"/>
        <dbReference type="ChEBI" id="CHEBI:57844"/>
        <dbReference type="ChEBI" id="CHEBI:59789"/>
        <dbReference type="ChEBI" id="CHEBI:78809"/>
        <dbReference type="ChEBI" id="CHEBI:83100"/>
        <dbReference type="EC" id="2.8.1.8"/>
    </reaction>
</comment>
<keyword evidence="5 8" id="KW-0408">Iron</keyword>
<dbReference type="SFLD" id="SFLDF00271">
    <property type="entry name" value="lipoyl_synthase"/>
    <property type="match status" value="1"/>
</dbReference>
<organism evidence="10 11">
    <name type="scientific">Leptospira inadai serovar Lyme</name>
    <dbReference type="NCBI Taxonomy" id="293084"/>
    <lineage>
        <taxon>Bacteria</taxon>
        <taxon>Pseudomonadati</taxon>
        <taxon>Spirochaetota</taxon>
        <taxon>Spirochaetia</taxon>
        <taxon>Leptospirales</taxon>
        <taxon>Leptospiraceae</taxon>
        <taxon>Leptospira</taxon>
    </lineage>
</organism>
<dbReference type="SFLD" id="SFLDG01058">
    <property type="entry name" value="lipoyl_synthase_like"/>
    <property type="match status" value="1"/>
</dbReference>
<comment type="pathway">
    <text evidence="8">Protein modification; protein lipoylation via endogenous pathway; protein N(6)-(lipoyl)lysine from octanoyl-[acyl-carrier-protein]: step 2/2.</text>
</comment>
<dbReference type="HAMAP" id="MF_00206">
    <property type="entry name" value="Lipoyl_synth"/>
    <property type="match status" value="1"/>
</dbReference>
<protein>
    <recommendedName>
        <fullName evidence="8">Lipoyl synthase</fullName>
        <ecNumber evidence="8">2.8.1.8</ecNumber>
    </recommendedName>
    <alternativeName>
        <fullName evidence="8">Lip-syn</fullName>
        <shortName evidence="8">LS</shortName>
    </alternativeName>
    <alternativeName>
        <fullName evidence="8">Lipoate synthase</fullName>
    </alternativeName>
    <alternativeName>
        <fullName evidence="8">Lipoic acid synthase</fullName>
    </alternativeName>
    <alternativeName>
        <fullName evidence="8">Sulfur insertion protein LipA</fullName>
    </alternativeName>
</protein>
<evidence type="ECO:0000256" key="1">
    <source>
        <dbReference type="ARBA" id="ARBA00022485"/>
    </source>
</evidence>
<evidence type="ECO:0000256" key="7">
    <source>
        <dbReference type="ARBA" id="ARBA00047326"/>
    </source>
</evidence>
<feature type="binding site" evidence="8">
    <location>
        <position position="289"/>
    </location>
    <ligand>
        <name>[4Fe-4S] cluster</name>
        <dbReference type="ChEBI" id="CHEBI:49883"/>
        <label>1</label>
    </ligand>
</feature>
<evidence type="ECO:0000313" key="10">
    <source>
        <dbReference type="EMBL" id="PNV74848.1"/>
    </source>
</evidence>
<feature type="binding site" evidence="8">
    <location>
        <position position="52"/>
    </location>
    <ligand>
        <name>[4Fe-4S] cluster</name>
        <dbReference type="ChEBI" id="CHEBI:49883"/>
        <label>1</label>
    </ligand>
</feature>
<reference evidence="10" key="1">
    <citation type="submission" date="2018-01" db="EMBL/GenBank/DDBJ databases">
        <title>Genomic characterization of Leptospira inadai serogroup Lyme isolated from captured rat in Brazil and comparative analysis with human reference strain.</title>
        <authorList>
            <person name="Moreno L.Z."/>
            <person name="Loureiro A.P."/>
            <person name="Miraglia F."/>
            <person name="Kremer F.S."/>
            <person name="Eslabao M.R."/>
            <person name="Dellagostin O.A."/>
            <person name="Lilenbaum W."/>
            <person name="Moreno A.M."/>
        </authorList>
    </citation>
    <scope>NUCLEOTIDE SEQUENCE [LARGE SCALE GENOMIC DNA]</scope>
    <source>
        <strain evidence="10">M34/99</strain>
    </source>
</reference>
<dbReference type="Pfam" id="PF04055">
    <property type="entry name" value="Radical_SAM"/>
    <property type="match status" value="1"/>
</dbReference>
<feature type="binding site" evidence="8">
    <location>
        <position position="82"/>
    </location>
    <ligand>
        <name>[4Fe-4S] cluster</name>
        <dbReference type="ChEBI" id="CHEBI:49883"/>
        <label>2</label>
        <note>4Fe-4S-S-AdoMet</note>
    </ligand>
</feature>
<evidence type="ECO:0000256" key="5">
    <source>
        <dbReference type="ARBA" id="ARBA00023004"/>
    </source>
</evidence>
<sequence>MNPLKKKPRTSSNIPAPEKPDWLKVRLPFRETGNSVSLVRELVEESKLHTVCESASCPNLNHCWSRKTATYMLAGDICTRRCAYCDVPFGKPLSLDAGEPLRVAESAKALALRHVVITSVNRDDLEDGGAHHYKETVELIRQRLPECKIELLVPDFKAREENLSIIYSCRPDIFNHNLETVKRLFPEIAPAKKYDRSLQVLRHASERGFLTKSGLILGLGETLEEVKEALGDLRNSGVKMVTLGQYLQPTASHHPVKEYVHPDIFKDLKEYGKSLGFLSVFSGPLVRSSYHADEQVLWNEN</sequence>
<evidence type="ECO:0000256" key="4">
    <source>
        <dbReference type="ARBA" id="ARBA00022723"/>
    </source>
</evidence>
<dbReference type="Gene3D" id="3.20.20.70">
    <property type="entry name" value="Aldolase class I"/>
    <property type="match status" value="1"/>
</dbReference>
<keyword evidence="2 8" id="KW-0808">Transferase</keyword>
<dbReference type="SMART" id="SM00729">
    <property type="entry name" value="Elp3"/>
    <property type="match status" value="1"/>
</dbReference>
<dbReference type="Proteomes" id="UP000094669">
    <property type="component" value="Unassembled WGS sequence"/>
</dbReference>
<gene>
    <name evidence="8 10" type="primary">lipA</name>
    <name evidence="10" type="ORF">BES34_011275</name>
</gene>
<proteinExistence type="inferred from homology"/>
<feature type="binding site" evidence="8">
    <location>
        <position position="78"/>
    </location>
    <ligand>
        <name>[4Fe-4S] cluster</name>
        <dbReference type="ChEBI" id="CHEBI:49883"/>
        <label>2</label>
        <note>4Fe-4S-S-AdoMet</note>
    </ligand>
</feature>
<comment type="caution">
    <text evidence="10">The sequence shown here is derived from an EMBL/GenBank/DDBJ whole genome shotgun (WGS) entry which is preliminary data.</text>
</comment>
<dbReference type="PANTHER" id="PTHR10949">
    <property type="entry name" value="LIPOYL SYNTHASE"/>
    <property type="match status" value="1"/>
</dbReference>
<dbReference type="NCBIfam" id="NF009544">
    <property type="entry name" value="PRK12928.1"/>
    <property type="match status" value="1"/>
</dbReference>
<keyword evidence="6 8" id="KW-0411">Iron-sulfur</keyword>
<evidence type="ECO:0000256" key="2">
    <source>
        <dbReference type="ARBA" id="ARBA00022679"/>
    </source>
</evidence>
<keyword evidence="4 8" id="KW-0479">Metal-binding</keyword>
<dbReference type="PANTHER" id="PTHR10949:SF0">
    <property type="entry name" value="LIPOYL SYNTHASE, MITOCHONDRIAL"/>
    <property type="match status" value="1"/>
</dbReference>
<dbReference type="NCBIfam" id="NF004019">
    <property type="entry name" value="PRK05481.1"/>
    <property type="match status" value="1"/>
</dbReference>
<accession>A0ABX4YHV0</accession>
<dbReference type="RefSeq" id="WP_010419123.1">
    <property type="nucleotide sequence ID" value="NZ_MCRM02000010.1"/>
</dbReference>
<dbReference type="InterPro" id="IPR058240">
    <property type="entry name" value="rSAM_sf"/>
</dbReference>
<keyword evidence="1 8" id="KW-0004">4Fe-4S</keyword>
<dbReference type="PIRSF" id="PIRSF005963">
    <property type="entry name" value="Lipoyl_synth"/>
    <property type="match status" value="1"/>
</dbReference>
<dbReference type="InterPro" id="IPR013785">
    <property type="entry name" value="Aldolase_TIM"/>
</dbReference>
<dbReference type="NCBIfam" id="TIGR00510">
    <property type="entry name" value="lipA"/>
    <property type="match status" value="1"/>
</dbReference>
<keyword evidence="8" id="KW-0963">Cytoplasm</keyword>
<evidence type="ECO:0000256" key="6">
    <source>
        <dbReference type="ARBA" id="ARBA00023014"/>
    </source>
</evidence>
<evidence type="ECO:0000256" key="8">
    <source>
        <dbReference type="HAMAP-Rule" id="MF_00206"/>
    </source>
</evidence>
<comment type="similarity">
    <text evidence="8">Belongs to the radical SAM superfamily. Lipoyl synthase family.</text>
</comment>
<comment type="function">
    <text evidence="8">Catalyzes the radical-mediated insertion of two sulfur atoms into the C-6 and C-8 positions of the octanoyl moiety bound to the lipoyl domains of lipoate-dependent enzymes, thereby converting the octanoylated domains into lipoylated derivatives.</text>
</comment>